<keyword evidence="2" id="KW-1185">Reference proteome</keyword>
<sequence length="188" mass="21144">MHSKIIISEENKEIKPISVLQGDENFLNKILSRNSSIGNSFAVSLYYPKTIGEVPFKWETMLGTPRNPNTNEEIISESSEPVKPPPAIESSGLPEPSFNLKQEILCQPKPCFWRKSPKKKKKKIHQVDSNSKRLKFYDSNTNFMPSTSTVGNLSSSSPSLSPCNSLDDKRKISNLKVLAQTIVKSWTF</sequence>
<name>A0ACC1AXR9_9ROSI</name>
<dbReference type="Proteomes" id="UP001164250">
    <property type="component" value="Chromosome 8"/>
</dbReference>
<dbReference type="EMBL" id="CM047904">
    <property type="protein sequence ID" value="KAJ0091494.1"/>
    <property type="molecule type" value="Genomic_DNA"/>
</dbReference>
<gene>
    <name evidence="1" type="ORF">Patl1_14260</name>
</gene>
<protein>
    <submittedName>
        <fullName evidence="1">Uncharacterized protein</fullName>
    </submittedName>
</protein>
<proteinExistence type="predicted"/>
<accession>A0ACC1AXR9</accession>
<comment type="caution">
    <text evidence="1">The sequence shown here is derived from an EMBL/GenBank/DDBJ whole genome shotgun (WGS) entry which is preliminary data.</text>
</comment>
<evidence type="ECO:0000313" key="1">
    <source>
        <dbReference type="EMBL" id="KAJ0091494.1"/>
    </source>
</evidence>
<reference evidence="2" key="1">
    <citation type="journal article" date="2023" name="G3 (Bethesda)">
        <title>Genome assembly and association tests identify interacting loci associated with vigor, precocity, and sex in interspecific pistachio rootstocks.</title>
        <authorList>
            <person name="Palmer W."/>
            <person name="Jacygrad E."/>
            <person name="Sagayaradj S."/>
            <person name="Cavanaugh K."/>
            <person name="Han R."/>
            <person name="Bertier L."/>
            <person name="Beede B."/>
            <person name="Kafkas S."/>
            <person name="Golino D."/>
            <person name="Preece J."/>
            <person name="Michelmore R."/>
        </authorList>
    </citation>
    <scope>NUCLEOTIDE SEQUENCE [LARGE SCALE GENOMIC DNA]</scope>
</reference>
<evidence type="ECO:0000313" key="2">
    <source>
        <dbReference type="Proteomes" id="UP001164250"/>
    </source>
</evidence>
<organism evidence="1 2">
    <name type="scientific">Pistacia atlantica</name>
    <dbReference type="NCBI Taxonomy" id="434234"/>
    <lineage>
        <taxon>Eukaryota</taxon>
        <taxon>Viridiplantae</taxon>
        <taxon>Streptophyta</taxon>
        <taxon>Embryophyta</taxon>
        <taxon>Tracheophyta</taxon>
        <taxon>Spermatophyta</taxon>
        <taxon>Magnoliopsida</taxon>
        <taxon>eudicotyledons</taxon>
        <taxon>Gunneridae</taxon>
        <taxon>Pentapetalae</taxon>
        <taxon>rosids</taxon>
        <taxon>malvids</taxon>
        <taxon>Sapindales</taxon>
        <taxon>Anacardiaceae</taxon>
        <taxon>Pistacia</taxon>
    </lineage>
</organism>